<protein>
    <submittedName>
        <fullName evidence="1">Uncharacterized protein</fullName>
    </submittedName>
</protein>
<proteinExistence type="predicted"/>
<dbReference type="AlphaFoldDB" id="A0A6J4H2C7"/>
<accession>A0A6J4H2C7</accession>
<organism evidence="1">
    <name type="scientific">uncultured Acidimicrobiales bacterium</name>
    <dbReference type="NCBI Taxonomy" id="310071"/>
    <lineage>
        <taxon>Bacteria</taxon>
        <taxon>Bacillati</taxon>
        <taxon>Actinomycetota</taxon>
        <taxon>Acidimicrobiia</taxon>
        <taxon>Acidimicrobiales</taxon>
        <taxon>environmental samples</taxon>
    </lineage>
</organism>
<gene>
    <name evidence="1" type="ORF">AVDCRST_MAG10-226</name>
</gene>
<reference evidence="1" key="1">
    <citation type="submission" date="2020-02" db="EMBL/GenBank/DDBJ databases">
        <authorList>
            <person name="Meier V. D."/>
        </authorList>
    </citation>
    <scope>NUCLEOTIDE SEQUENCE</scope>
    <source>
        <strain evidence="1">AVDCRST_MAG10</strain>
    </source>
</reference>
<evidence type="ECO:0000313" key="1">
    <source>
        <dbReference type="EMBL" id="CAA9212989.1"/>
    </source>
</evidence>
<sequence length="192" mass="20274">MTLALVACGGDKAAPTTTAPEGFTVMSDAKEGFAVAVPSDWVRIPLKPNPADFDTDANELRRQNPKLASILNQARVLGQSGGKFMAVAPDGVANVNLTADKPKEKTVDEIVTNSIEGLKSFEASNFAQEQATLSGKPAVRLSFRLPVDTDAGRIPTDEIQHYLLEDEKAYILTVAAAAPPVASAIAGSLKLR</sequence>
<dbReference type="EMBL" id="CADCTB010000014">
    <property type="protein sequence ID" value="CAA9212989.1"/>
    <property type="molecule type" value="Genomic_DNA"/>
</dbReference>
<name>A0A6J4H2C7_9ACTN</name>